<sequence>MPPSTTNPAAPGTGWRRPLILVLSIVLLAVGAFVRATTDESSGHWNFGTGTLLRLGLTFGALWLAWPSLQRPASWLPAGMPFLMLVGVGVIAAQPRLVVAVVPAIGLLFALSVAVRIFRT</sequence>
<protein>
    <submittedName>
        <fullName evidence="2">Uncharacterized protein</fullName>
    </submittedName>
</protein>
<dbReference type="OrthoDB" id="284210at2"/>
<evidence type="ECO:0000313" key="2">
    <source>
        <dbReference type="EMBL" id="QDS92297.1"/>
    </source>
</evidence>
<gene>
    <name evidence="2" type="ORF">FF011L_10390</name>
</gene>
<keyword evidence="3" id="KW-1185">Reference proteome</keyword>
<keyword evidence="1" id="KW-0812">Transmembrane</keyword>
<feature type="transmembrane region" description="Helical" evidence="1">
    <location>
        <begin position="46"/>
        <end position="66"/>
    </location>
</feature>
<evidence type="ECO:0000256" key="1">
    <source>
        <dbReference type="SAM" id="Phobius"/>
    </source>
</evidence>
<dbReference type="KEGG" id="rml:FF011L_10390"/>
<accession>A0A517MC00</accession>
<feature type="transmembrane region" description="Helical" evidence="1">
    <location>
        <begin position="73"/>
        <end position="92"/>
    </location>
</feature>
<keyword evidence="1" id="KW-0472">Membrane</keyword>
<proteinExistence type="predicted"/>
<dbReference type="EMBL" id="CP036262">
    <property type="protein sequence ID" value="QDS92297.1"/>
    <property type="molecule type" value="Genomic_DNA"/>
</dbReference>
<reference evidence="2 3" key="1">
    <citation type="submission" date="2019-02" db="EMBL/GenBank/DDBJ databases">
        <title>Deep-cultivation of Planctomycetes and their phenomic and genomic characterization uncovers novel biology.</title>
        <authorList>
            <person name="Wiegand S."/>
            <person name="Jogler M."/>
            <person name="Boedeker C."/>
            <person name="Pinto D."/>
            <person name="Vollmers J."/>
            <person name="Rivas-Marin E."/>
            <person name="Kohn T."/>
            <person name="Peeters S.H."/>
            <person name="Heuer A."/>
            <person name="Rast P."/>
            <person name="Oberbeckmann S."/>
            <person name="Bunk B."/>
            <person name="Jeske O."/>
            <person name="Meyerdierks A."/>
            <person name="Storesund J.E."/>
            <person name="Kallscheuer N."/>
            <person name="Luecker S."/>
            <person name="Lage O.M."/>
            <person name="Pohl T."/>
            <person name="Merkel B.J."/>
            <person name="Hornburger P."/>
            <person name="Mueller R.-W."/>
            <person name="Bruemmer F."/>
            <person name="Labrenz M."/>
            <person name="Spormann A.M."/>
            <person name="Op den Camp H."/>
            <person name="Overmann J."/>
            <person name="Amann R."/>
            <person name="Jetten M.S.M."/>
            <person name="Mascher T."/>
            <person name="Medema M.H."/>
            <person name="Devos D.P."/>
            <person name="Kaster A.-K."/>
            <person name="Ovreas L."/>
            <person name="Rohde M."/>
            <person name="Galperin M.Y."/>
            <person name="Jogler C."/>
        </authorList>
    </citation>
    <scope>NUCLEOTIDE SEQUENCE [LARGE SCALE GENOMIC DNA]</scope>
    <source>
        <strain evidence="2 3">FF011L</strain>
    </source>
</reference>
<dbReference type="Proteomes" id="UP000320672">
    <property type="component" value="Chromosome"/>
</dbReference>
<evidence type="ECO:0000313" key="3">
    <source>
        <dbReference type="Proteomes" id="UP000320672"/>
    </source>
</evidence>
<organism evidence="2 3">
    <name type="scientific">Roseimaritima multifibrata</name>
    <dbReference type="NCBI Taxonomy" id="1930274"/>
    <lineage>
        <taxon>Bacteria</taxon>
        <taxon>Pseudomonadati</taxon>
        <taxon>Planctomycetota</taxon>
        <taxon>Planctomycetia</taxon>
        <taxon>Pirellulales</taxon>
        <taxon>Pirellulaceae</taxon>
        <taxon>Roseimaritima</taxon>
    </lineage>
</organism>
<dbReference type="AlphaFoldDB" id="A0A517MC00"/>
<dbReference type="RefSeq" id="WP_145350581.1">
    <property type="nucleotide sequence ID" value="NZ_CP036262.1"/>
</dbReference>
<keyword evidence="1" id="KW-1133">Transmembrane helix</keyword>
<name>A0A517MC00_9BACT</name>
<feature type="transmembrane region" description="Helical" evidence="1">
    <location>
        <begin position="98"/>
        <end position="118"/>
    </location>
</feature>